<gene>
    <name evidence="2" type="ORF">LCGC14_1590430</name>
</gene>
<dbReference type="InterPro" id="IPR007055">
    <property type="entry name" value="BON_dom"/>
</dbReference>
<dbReference type="Pfam" id="PF04972">
    <property type="entry name" value="BON"/>
    <property type="match status" value="1"/>
</dbReference>
<sequence>MKSIIKSLLLATALSAPLITMAAEGDSLETKVSDSVITTKVKAAFATDDMVEATDIKVETDSDGMVELSGTAATKAEADKAVTLTKSVEGVTGIKDSITITDE</sequence>
<dbReference type="Gene3D" id="3.30.1340.30">
    <property type="match status" value="1"/>
</dbReference>
<proteinExistence type="predicted"/>
<evidence type="ECO:0000259" key="1">
    <source>
        <dbReference type="PROSITE" id="PS50914"/>
    </source>
</evidence>
<dbReference type="EMBL" id="LAZR01012621">
    <property type="protein sequence ID" value="KKM25887.1"/>
    <property type="molecule type" value="Genomic_DNA"/>
</dbReference>
<reference evidence="2" key="1">
    <citation type="journal article" date="2015" name="Nature">
        <title>Complex archaea that bridge the gap between prokaryotes and eukaryotes.</title>
        <authorList>
            <person name="Spang A."/>
            <person name="Saw J.H."/>
            <person name="Jorgensen S.L."/>
            <person name="Zaremba-Niedzwiedzka K."/>
            <person name="Martijn J."/>
            <person name="Lind A.E."/>
            <person name="van Eijk R."/>
            <person name="Schleper C."/>
            <person name="Guy L."/>
            <person name="Ettema T.J."/>
        </authorList>
    </citation>
    <scope>NUCLEOTIDE SEQUENCE</scope>
</reference>
<feature type="domain" description="BON" evidence="1">
    <location>
        <begin position="33"/>
        <end position="102"/>
    </location>
</feature>
<comment type="caution">
    <text evidence="2">The sequence shown here is derived from an EMBL/GenBank/DDBJ whole genome shotgun (WGS) entry which is preliminary data.</text>
</comment>
<name>A0A0F9IEG3_9ZZZZ</name>
<dbReference type="PROSITE" id="PS50914">
    <property type="entry name" value="BON"/>
    <property type="match status" value="1"/>
</dbReference>
<dbReference type="PANTHER" id="PTHR34606">
    <property type="entry name" value="BON DOMAIN-CONTAINING PROTEIN"/>
    <property type="match status" value="1"/>
</dbReference>
<dbReference type="PANTHER" id="PTHR34606:SF16">
    <property type="entry name" value="BON DOMAIN-CONTAINING PROTEIN"/>
    <property type="match status" value="1"/>
</dbReference>
<organism evidence="2">
    <name type="scientific">marine sediment metagenome</name>
    <dbReference type="NCBI Taxonomy" id="412755"/>
    <lineage>
        <taxon>unclassified sequences</taxon>
        <taxon>metagenomes</taxon>
        <taxon>ecological metagenomes</taxon>
    </lineage>
</organism>
<evidence type="ECO:0000313" key="2">
    <source>
        <dbReference type="EMBL" id="KKM25887.1"/>
    </source>
</evidence>
<protein>
    <recommendedName>
        <fullName evidence="1">BON domain-containing protein</fullName>
    </recommendedName>
</protein>
<dbReference type="InterPro" id="IPR051686">
    <property type="entry name" value="Lipoprotein_DolP"/>
</dbReference>
<accession>A0A0F9IEG3</accession>
<dbReference type="SMART" id="SM00749">
    <property type="entry name" value="BON"/>
    <property type="match status" value="1"/>
</dbReference>
<dbReference type="AlphaFoldDB" id="A0A0F9IEG3"/>
<dbReference type="InterPro" id="IPR014004">
    <property type="entry name" value="Transpt-assoc_nodulatn_dom_bac"/>
</dbReference>